<dbReference type="Pfam" id="PF00583">
    <property type="entry name" value="Acetyltransf_1"/>
    <property type="match status" value="1"/>
</dbReference>
<accession>A0A2A7S4H8</accession>
<dbReference type="InterPro" id="IPR016181">
    <property type="entry name" value="Acyl_CoA_acyltransferase"/>
</dbReference>
<dbReference type="GO" id="GO:0016747">
    <property type="term" value="F:acyltransferase activity, transferring groups other than amino-acyl groups"/>
    <property type="evidence" value="ECO:0007669"/>
    <property type="project" value="InterPro"/>
</dbReference>
<dbReference type="Proteomes" id="UP000220629">
    <property type="component" value="Unassembled WGS sequence"/>
</dbReference>
<keyword evidence="1 4" id="KW-0808">Transferase</keyword>
<dbReference type="SUPFAM" id="SSF55729">
    <property type="entry name" value="Acyl-CoA N-acyltransferases (Nat)"/>
    <property type="match status" value="1"/>
</dbReference>
<dbReference type="Gene3D" id="3.40.630.30">
    <property type="match status" value="1"/>
</dbReference>
<dbReference type="PANTHER" id="PTHR43877">
    <property type="entry name" value="AMINOALKYLPHOSPHONATE N-ACETYLTRANSFERASE-RELATED-RELATED"/>
    <property type="match status" value="1"/>
</dbReference>
<organism evidence="4 5">
    <name type="scientific">Burkholderia gladioli</name>
    <name type="common">Pseudomonas marginata</name>
    <name type="synonym">Phytomonas marginata</name>
    <dbReference type="NCBI Taxonomy" id="28095"/>
    <lineage>
        <taxon>Bacteria</taxon>
        <taxon>Pseudomonadati</taxon>
        <taxon>Pseudomonadota</taxon>
        <taxon>Betaproteobacteria</taxon>
        <taxon>Burkholderiales</taxon>
        <taxon>Burkholderiaceae</taxon>
        <taxon>Burkholderia</taxon>
    </lineage>
</organism>
<feature type="domain" description="N-acetyltransferase" evidence="3">
    <location>
        <begin position="5"/>
        <end position="154"/>
    </location>
</feature>
<dbReference type="AlphaFoldDB" id="A0A2A7S4H8"/>
<name>A0A2A7S4H8_BURGA</name>
<sequence length="154" mass="17508">MNTPPDFKHLDSPDEWAQAFPVMQELRPHLQDAASFARQMRRQHEEHYRLLAARDASGAILGIAGYRLQTNTLYGRFLYLDDLVVTARQQRSGIGARLLSQVRDIANSSDCAHLVLDTGLHMPFAQRFYFRNGLLAKGMHFVESLQTTHNEAAQ</sequence>
<gene>
    <name evidence="4" type="ORF">CRM94_27410</name>
</gene>
<comment type="caution">
    <text evidence="4">The sequence shown here is derived from an EMBL/GenBank/DDBJ whole genome shotgun (WGS) entry which is preliminary data.</text>
</comment>
<dbReference type="RefSeq" id="WP_098153930.1">
    <property type="nucleotide sequence ID" value="NZ_CADEQB010000003.1"/>
</dbReference>
<evidence type="ECO:0000256" key="1">
    <source>
        <dbReference type="ARBA" id="ARBA00022679"/>
    </source>
</evidence>
<evidence type="ECO:0000313" key="5">
    <source>
        <dbReference type="Proteomes" id="UP000220629"/>
    </source>
</evidence>
<dbReference type="EMBL" id="PDDY01000004">
    <property type="protein sequence ID" value="PEH38150.1"/>
    <property type="molecule type" value="Genomic_DNA"/>
</dbReference>
<dbReference type="InterPro" id="IPR000182">
    <property type="entry name" value="GNAT_dom"/>
</dbReference>
<evidence type="ECO:0000256" key="2">
    <source>
        <dbReference type="ARBA" id="ARBA00023315"/>
    </source>
</evidence>
<evidence type="ECO:0000313" key="4">
    <source>
        <dbReference type="EMBL" id="PEH38150.1"/>
    </source>
</evidence>
<dbReference type="InterPro" id="IPR050832">
    <property type="entry name" value="Bact_Acetyltransf"/>
</dbReference>
<evidence type="ECO:0000259" key="3">
    <source>
        <dbReference type="PROSITE" id="PS51186"/>
    </source>
</evidence>
<proteinExistence type="predicted"/>
<protein>
    <submittedName>
        <fullName evidence="4">GNAT family N-acetyltransferase</fullName>
    </submittedName>
</protein>
<keyword evidence="2" id="KW-0012">Acyltransferase</keyword>
<reference evidence="5" key="1">
    <citation type="submission" date="2017-09" db="EMBL/GenBank/DDBJ databases">
        <title>FDA dAtabase for Regulatory Grade micrObial Sequences (FDA-ARGOS): Supporting development and validation of Infectious Disease Dx tests.</title>
        <authorList>
            <person name="Minogue T."/>
            <person name="Wolcott M."/>
            <person name="Wasieloski L."/>
            <person name="Aguilar W."/>
            <person name="Moore D."/>
            <person name="Tallon L."/>
            <person name="Sadzewicz L."/>
            <person name="Ott S."/>
            <person name="Zhao X."/>
            <person name="Nagaraj S."/>
            <person name="Vavikolanu K."/>
            <person name="Aluvathingal J."/>
            <person name="Nadendla S."/>
            <person name="Sichtig H."/>
        </authorList>
    </citation>
    <scope>NUCLEOTIDE SEQUENCE [LARGE SCALE GENOMIC DNA]</scope>
    <source>
        <strain evidence="5">FDAARGOS_390</strain>
    </source>
</reference>
<dbReference type="CDD" id="cd04301">
    <property type="entry name" value="NAT_SF"/>
    <property type="match status" value="1"/>
</dbReference>
<dbReference type="PROSITE" id="PS51186">
    <property type="entry name" value="GNAT"/>
    <property type="match status" value="1"/>
</dbReference>
<dbReference type="PANTHER" id="PTHR43877:SF2">
    <property type="entry name" value="AMINOALKYLPHOSPHONATE N-ACETYLTRANSFERASE-RELATED"/>
    <property type="match status" value="1"/>
</dbReference>